<evidence type="ECO:0000313" key="3">
    <source>
        <dbReference type="WBParaSite" id="TREG1_108980.1"/>
    </source>
</evidence>
<protein>
    <submittedName>
        <fullName evidence="3">Uncharacterized protein</fullName>
    </submittedName>
</protein>
<name>A0AA85IUD9_TRIRE</name>
<feature type="signal peptide" evidence="1">
    <location>
        <begin position="1"/>
        <end position="19"/>
    </location>
</feature>
<reference evidence="3" key="2">
    <citation type="submission" date="2023-11" db="UniProtKB">
        <authorList>
            <consortium name="WormBaseParasite"/>
        </authorList>
    </citation>
    <scope>IDENTIFICATION</scope>
</reference>
<organism evidence="2 3">
    <name type="scientific">Trichobilharzia regenti</name>
    <name type="common">Nasal bird schistosome</name>
    <dbReference type="NCBI Taxonomy" id="157069"/>
    <lineage>
        <taxon>Eukaryota</taxon>
        <taxon>Metazoa</taxon>
        <taxon>Spiralia</taxon>
        <taxon>Lophotrochozoa</taxon>
        <taxon>Platyhelminthes</taxon>
        <taxon>Trematoda</taxon>
        <taxon>Digenea</taxon>
        <taxon>Strigeidida</taxon>
        <taxon>Schistosomatoidea</taxon>
        <taxon>Schistosomatidae</taxon>
        <taxon>Trichobilharzia</taxon>
    </lineage>
</organism>
<dbReference type="AlphaFoldDB" id="A0AA85IUD9"/>
<evidence type="ECO:0000256" key="1">
    <source>
        <dbReference type="SAM" id="SignalP"/>
    </source>
</evidence>
<reference evidence="2" key="1">
    <citation type="submission" date="2022-06" db="EMBL/GenBank/DDBJ databases">
        <authorList>
            <person name="Berger JAMES D."/>
            <person name="Berger JAMES D."/>
        </authorList>
    </citation>
    <scope>NUCLEOTIDE SEQUENCE [LARGE SCALE GENOMIC DNA]</scope>
</reference>
<evidence type="ECO:0000313" key="2">
    <source>
        <dbReference type="Proteomes" id="UP000050795"/>
    </source>
</evidence>
<feature type="chain" id="PRO_5041689642" evidence="1">
    <location>
        <begin position="20"/>
        <end position="94"/>
    </location>
</feature>
<proteinExistence type="predicted"/>
<dbReference type="WBParaSite" id="TREG1_108980.1">
    <property type="protein sequence ID" value="TREG1_108980.1"/>
    <property type="gene ID" value="TREG1_108980"/>
</dbReference>
<sequence length="94" mass="11052">MKFSLIQLILLAIVYGTKAGRNLTLTIGERTITNLIDSQPVGRIFDEWFETVREDYMKELDSKMLDSNHYYCPDRVTSNQNCILNQFYFKFSID</sequence>
<keyword evidence="2" id="KW-1185">Reference proteome</keyword>
<keyword evidence="1" id="KW-0732">Signal</keyword>
<dbReference type="Proteomes" id="UP000050795">
    <property type="component" value="Unassembled WGS sequence"/>
</dbReference>
<accession>A0AA85IUD9</accession>